<dbReference type="AlphaFoldDB" id="A0A9X2EMV4"/>
<protein>
    <recommendedName>
        <fullName evidence="4">Cytochrome C oxidase assembly protein</fullName>
    </recommendedName>
</protein>
<name>A0A9X2EMV4_9SPHN</name>
<evidence type="ECO:0000313" key="2">
    <source>
        <dbReference type="EMBL" id="MCM8558284.1"/>
    </source>
</evidence>
<proteinExistence type="predicted"/>
<comment type="caution">
    <text evidence="2">The sequence shown here is derived from an EMBL/GenBank/DDBJ whole genome shotgun (WGS) entry which is preliminary data.</text>
</comment>
<evidence type="ECO:0000256" key="1">
    <source>
        <dbReference type="SAM" id="Phobius"/>
    </source>
</evidence>
<evidence type="ECO:0000313" key="3">
    <source>
        <dbReference type="Proteomes" id="UP001155128"/>
    </source>
</evidence>
<dbReference type="EMBL" id="JAMSHT010000001">
    <property type="protein sequence ID" value="MCM8558284.1"/>
    <property type="molecule type" value="Genomic_DNA"/>
</dbReference>
<dbReference type="RefSeq" id="WP_252115073.1">
    <property type="nucleotide sequence ID" value="NZ_JAMSHT010000001.1"/>
</dbReference>
<keyword evidence="3" id="KW-1185">Reference proteome</keyword>
<sequence length="47" mass="5352">MTENQPPFDENEYRRRQKERARVMALLLLGFVALVFGITIAKMGLAG</sequence>
<evidence type="ECO:0008006" key="4">
    <source>
        <dbReference type="Google" id="ProtNLM"/>
    </source>
</evidence>
<gene>
    <name evidence="2" type="ORF">NDO55_10695</name>
</gene>
<organism evidence="2 3">
    <name type="scientific">Sphingomicrobium sediminis</name>
    <dbReference type="NCBI Taxonomy" id="2950949"/>
    <lineage>
        <taxon>Bacteria</taxon>
        <taxon>Pseudomonadati</taxon>
        <taxon>Pseudomonadota</taxon>
        <taxon>Alphaproteobacteria</taxon>
        <taxon>Sphingomonadales</taxon>
        <taxon>Sphingomonadaceae</taxon>
        <taxon>Sphingomicrobium</taxon>
    </lineage>
</organism>
<reference evidence="2" key="1">
    <citation type="submission" date="2022-06" db="EMBL/GenBank/DDBJ databases">
        <title>Sphingomicrobium sedimins sp. nov., a marine bacterium isolated from tidal flat.</title>
        <authorList>
            <person name="Kim C.-H."/>
            <person name="Yoo Y."/>
            <person name="Kim J.-J."/>
        </authorList>
    </citation>
    <scope>NUCLEOTIDE SEQUENCE</scope>
    <source>
        <strain evidence="2">GRR-S6-50</strain>
    </source>
</reference>
<keyword evidence="1" id="KW-1133">Transmembrane helix</keyword>
<keyword evidence="1" id="KW-0472">Membrane</keyword>
<dbReference type="Proteomes" id="UP001155128">
    <property type="component" value="Unassembled WGS sequence"/>
</dbReference>
<feature type="transmembrane region" description="Helical" evidence="1">
    <location>
        <begin position="23"/>
        <end position="45"/>
    </location>
</feature>
<accession>A0A9X2EMV4</accession>
<keyword evidence="1" id="KW-0812">Transmembrane</keyword>